<sequence length="102" mass="11777">MEVFHAGITNWFRVMCGFMPFPSFSDYPSVLFLLVAHFFIVDCFCFVLLCEYLWETYLVSLPSHCIFSSFPYSTFSPYPLGLLYPVFLGVFGRQQLGTPCLL</sequence>
<protein>
    <submittedName>
        <fullName evidence="2">Uncharacterized protein</fullName>
    </submittedName>
</protein>
<dbReference type="EMBL" id="JAXCGZ010010200">
    <property type="protein sequence ID" value="KAK7075734.1"/>
    <property type="molecule type" value="Genomic_DNA"/>
</dbReference>
<gene>
    <name evidence="2" type="ORF">SK128_014509</name>
</gene>
<dbReference type="AlphaFoldDB" id="A0AAN8XA51"/>
<accession>A0AAN8XA51</accession>
<reference evidence="2 3" key="1">
    <citation type="submission" date="2023-11" db="EMBL/GenBank/DDBJ databases">
        <title>Halocaridina rubra genome assembly.</title>
        <authorList>
            <person name="Smith C."/>
        </authorList>
    </citation>
    <scope>NUCLEOTIDE SEQUENCE [LARGE SCALE GENOMIC DNA]</scope>
    <source>
        <strain evidence="2">EP-1</strain>
        <tissue evidence="2">Whole</tissue>
    </source>
</reference>
<keyword evidence="1" id="KW-0472">Membrane</keyword>
<dbReference type="Proteomes" id="UP001381693">
    <property type="component" value="Unassembled WGS sequence"/>
</dbReference>
<feature type="transmembrane region" description="Helical" evidence="1">
    <location>
        <begin position="30"/>
        <end position="54"/>
    </location>
</feature>
<evidence type="ECO:0000313" key="2">
    <source>
        <dbReference type="EMBL" id="KAK7075734.1"/>
    </source>
</evidence>
<organism evidence="2 3">
    <name type="scientific">Halocaridina rubra</name>
    <name type="common">Hawaiian red shrimp</name>
    <dbReference type="NCBI Taxonomy" id="373956"/>
    <lineage>
        <taxon>Eukaryota</taxon>
        <taxon>Metazoa</taxon>
        <taxon>Ecdysozoa</taxon>
        <taxon>Arthropoda</taxon>
        <taxon>Crustacea</taxon>
        <taxon>Multicrustacea</taxon>
        <taxon>Malacostraca</taxon>
        <taxon>Eumalacostraca</taxon>
        <taxon>Eucarida</taxon>
        <taxon>Decapoda</taxon>
        <taxon>Pleocyemata</taxon>
        <taxon>Caridea</taxon>
        <taxon>Atyoidea</taxon>
        <taxon>Atyidae</taxon>
        <taxon>Halocaridina</taxon>
    </lineage>
</organism>
<evidence type="ECO:0000313" key="3">
    <source>
        <dbReference type="Proteomes" id="UP001381693"/>
    </source>
</evidence>
<evidence type="ECO:0000256" key="1">
    <source>
        <dbReference type="SAM" id="Phobius"/>
    </source>
</evidence>
<keyword evidence="1" id="KW-1133">Transmembrane helix</keyword>
<keyword evidence="3" id="KW-1185">Reference proteome</keyword>
<proteinExistence type="predicted"/>
<keyword evidence="1" id="KW-0812">Transmembrane</keyword>
<name>A0AAN8XA51_HALRR</name>
<comment type="caution">
    <text evidence="2">The sequence shown here is derived from an EMBL/GenBank/DDBJ whole genome shotgun (WGS) entry which is preliminary data.</text>
</comment>